<keyword evidence="4 6" id="KW-1133">Transmembrane helix</keyword>
<keyword evidence="3 6" id="KW-0812">Transmembrane</keyword>
<protein>
    <submittedName>
        <fullName evidence="7">LysE family translocator</fullName>
    </submittedName>
</protein>
<evidence type="ECO:0000313" key="7">
    <source>
        <dbReference type="EMBL" id="TKG69736.1"/>
    </source>
</evidence>
<evidence type="ECO:0000256" key="2">
    <source>
        <dbReference type="ARBA" id="ARBA00022475"/>
    </source>
</evidence>
<gene>
    <name evidence="7" type="ORF">FCN18_19855</name>
</gene>
<evidence type="ECO:0000313" key="8">
    <source>
        <dbReference type="Proteomes" id="UP000309992"/>
    </source>
</evidence>
<dbReference type="RefSeq" id="WP_112268564.1">
    <property type="nucleotide sequence ID" value="NZ_SWMS01000010.1"/>
</dbReference>
<name>A0ABY2S2S4_9PSEU</name>
<dbReference type="Pfam" id="PF01810">
    <property type="entry name" value="LysE"/>
    <property type="match status" value="1"/>
</dbReference>
<dbReference type="PANTHER" id="PTHR30086">
    <property type="entry name" value="ARGININE EXPORTER PROTEIN ARGO"/>
    <property type="match status" value="1"/>
</dbReference>
<evidence type="ECO:0000256" key="3">
    <source>
        <dbReference type="ARBA" id="ARBA00022692"/>
    </source>
</evidence>
<reference evidence="7 8" key="1">
    <citation type="journal article" date="2015" name="Antonie Van Leeuwenhoek">
        <title>Prauserella endophytica sp. nov., an endophytic actinobacterium isolated from Tamarix taklamakanensis.</title>
        <authorList>
            <person name="Liu J.M."/>
            <person name="Habden X."/>
            <person name="Guo L."/>
            <person name="Tuo L."/>
            <person name="Jiang Z.K."/>
            <person name="Liu S.W."/>
            <person name="Liu X.F."/>
            <person name="Chen L."/>
            <person name="Li R.F."/>
            <person name="Zhang Y.Q."/>
            <person name="Sun C.H."/>
        </authorList>
    </citation>
    <scope>NUCLEOTIDE SEQUENCE [LARGE SCALE GENOMIC DNA]</scope>
    <source>
        <strain evidence="7 8">CGMCC 4.7182</strain>
    </source>
</reference>
<keyword evidence="2" id="KW-1003">Cell membrane</keyword>
<feature type="transmembrane region" description="Helical" evidence="6">
    <location>
        <begin position="51"/>
        <end position="74"/>
    </location>
</feature>
<organism evidence="7 8">
    <name type="scientific">Prauserella endophytica</name>
    <dbReference type="NCBI Taxonomy" id="1592324"/>
    <lineage>
        <taxon>Bacteria</taxon>
        <taxon>Bacillati</taxon>
        <taxon>Actinomycetota</taxon>
        <taxon>Actinomycetes</taxon>
        <taxon>Pseudonocardiales</taxon>
        <taxon>Pseudonocardiaceae</taxon>
        <taxon>Prauserella</taxon>
        <taxon>Prauserella coralliicola group</taxon>
    </lineage>
</organism>
<proteinExistence type="predicted"/>
<evidence type="ECO:0000256" key="6">
    <source>
        <dbReference type="SAM" id="Phobius"/>
    </source>
</evidence>
<accession>A0ABY2S2S4</accession>
<sequence length="211" mass="21253">MRDMLGDAAGAGPYLSLVATALVVMGSPGPATVGATATATAFGLRRSMPYLLGSIAGTTAALVVVAAGVASVLLTQPRLGPALLGLSVAYLAWLAYKIATAPPPAATGPPTRAPPTWLHGLVLGVANPKAYAALGTLFTTHRLGLPTPVLETVVKTLVLTALIVFIHLCWAVAGASLGTALRRPRVSRVVNVALAIALLASTAPLVAELLS</sequence>
<feature type="transmembrane region" description="Helical" evidence="6">
    <location>
        <begin position="189"/>
        <end position="207"/>
    </location>
</feature>
<evidence type="ECO:0000256" key="1">
    <source>
        <dbReference type="ARBA" id="ARBA00004651"/>
    </source>
</evidence>
<dbReference type="EMBL" id="SWMS01000010">
    <property type="protein sequence ID" value="TKG69736.1"/>
    <property type="molecule type" value="Genomic_DNA"/>
</dbReference>
<feature type="transmembrane region" description="Helical" evidence="6">
    <location>
        <begin position="157"/>
        <end position="177"/>
    </location>
</feature>
<comment type="caution">
    <text evidence="7">The sequence shown here is derived from an EMBL/GenBank/DDBJ whole genome shotgun (WGS) entry which is preliminary data.</text>
</comment>
<feature type="transmembrane region" description="Helical" evidence="6">
    <location>
        <begin position="81"/>
        <end position="99"/>
    </location>
</feature>
<dbReference type="InterPro" id="IPR001123">
    <property type="entry name" value="LeuE-type"/>
</dbReference>
<comment type="subcellular location">
    <subcellularLocation>
        <location evidence="1">Cell membrane</location>
        <topology evidence="1">Multi-pass membrane protein</topology>
    </subcellularLocation>
</comment>
<keyword evidence="8" id="KW-1185">Reference proteome</keyword>
<evidence type="ECO:0000256" key="4">
    <source>
        <dbReference type="ARBA" id="ARBA00022989"/>
    </source>
</evidence>
<keyword evidence="5 6" id="KW-0472">Membrane</keyword>
<evidence type="ECO:0000256" key="5">
    <source>
        <dbReference type="ARBA" id="ARBA00023136"/>
    </source>
</evidence>
<dbReference type="PANTHER" id="PTHR30086:SF20">
    <property type="entry name" value="ARGININE EXPORTER PROTEIN ARGO-RELATED"/>
    <property type="match status" value="1"/>
</dbReference>
<dbReference type="Proteomes" id="UP000309992">
    <property type="component" value="Unassembled WGS sequence"/>
</dbReference>